<reference evidence="2" key="1">
    <citation type="submission" date="2023-03" db="EMBL/GenBank/DDBJ databases">
        <title>Actinoallomurus iriomotensis NBRC 103681.</title>
        <authorList>
            <person name="Ichikawa N."/>
            <person name="Sato H."/>
            <person name="Tonouchi N."/>
        </authorList>
    </citation>
    <scope>NUCLEOTIDE SEQUENCE</scope>
    <source>
        <strain evidence="2">NBRC 103681</strain>
    </source>
</reference>
<sequence>MEPLQMIAFESARRQARQHLLDSRPEAPRVPYRPTARHEATAQVRQTARVHLAGLLRRTADRVDPCATPSAG</sequence>
<proteinExistence type="predicted"/>
<evidence type="ECO:0000313" key="3">
    <source>
        <dbReference type="Proteomes" id="UP001165135"/>
    </source>
</evidence>
<dbReference type="AlphaFoldDB" id="A0A9W6RL56"/>
<gene>
    <name evidence="2" type="ORF">Airi01_059700</name>
</gene>
<protein>
    <submittedName>
        <fullName evidence="2">Uncharacterized protein</fullName>
    </submittedName>
</protein>
<evidence type="ECO:0000256" key="1">
    <source>
        <dbReference type="SAM" id="MobiDB-lite"/>
    </source>
</evidence>
<dbReference type="EMBL" id="BSTJ01000008">
    <property type="protein sequence ID" value="GLY77703.1"/>
    <property type="molecule type" value="Genomic_DNA"/>
</dbReference>
<evidence type="ECO:0000313" key="2">
    <source>
        <dbReference type="EMBL" id="GLY77703.1"/>
    </source>
</evidence>
<dbReference type="Proteomes" id="UP001165135">
    <property type="component" value="Unassembled WGS sequence"/>
</dbReference>
<feature type="region of interest" description="Disordered" evidence="1">
    <location>
        <begin position="15"/>
        <end position="44"/>
    </location>
</feature>
<accession>A0A9W6RL56</accession>
<dbReference type="RefSeq" id="WP_285627645.1">
    <property type="nucleotide sequence ID" value="NZ_BSTJ01000008.1"/>
</dbReference>
<name>A0A9W6RL56_9ACTN</name>
<comment type="caution">
    <text evidence="2">The sequence shown here is derived from an EMBL/GenBank/DDBJ whole genome shotgun (WGS) entry which is preliminary data.</text>
</comment>
<organism evidence="2 3">
    <name type="scientific">Actinoallomurus iriomotensis</name>
    <dbReference type="NCBI Taxonomy" id="478107"/>
    <lineage>
        <taxon>Bacteria</taxon>
        <taxon>Bacillati</taxon>
        <taxon>Actinomycetota</taxon>
        <taxon>Actinomycetes</taxon>
        <taxon>Streptosporangiales</taxon>
        <taxon>Thermomonosporaceae</taxon>
        <taxon>Actinoallomurus</taxon>
    </lineage>
</organism>